<dbReference type="SUPFAM" id="SSF90123">
    <property type="entry name" value="ABC transporter transmembrane region"/>
    <property type="match status" value="1"/>
</dbReference>
<dbReference type="GO" id="GO:0005524">
    <property type="term" value="F:ATP binding"/>
    <property type="evidence" value="ECO:0007669"/>
    <property type="project" value="UniProtKB-KW"/>
</dbReference>
<dbReference type="Pfam" id="PF00005">
    <property type="entry name" value="ABC_tran"/>
    <property type="match status" value="1"/>
</dbReference>
<proteinExistence type="predicted"/>
<keyword evidence="3" id="KW-1003">Cell membrane</keyword>
<feature type="domain" description="ABC transporter" evidence="10">
    <location>
        <begin position="501"/>
        <end position="736"/>
    </location>
</feature>
<evidence type="ECO:0000313" key="12">
    <source>
        <dbReference type="EMBL" id="MVB10296.1"/>
    </source>
</evidence>
<dbReference type="InterPro" id="IPR027417">
    <property type="entry name" value="P-loop_NTPase"/>
</dbReference>
<dbReference type="GO" id="GO:0016887">
    <property type="term" value="F:ATP hydrolysis activity"/>
    <property type="evidence" value="ECO:0007669"/>
    <property type="project" value="InterPro"/>
</dbReference>
<dbReference type="CDD" id="cd18548">
    <property type="entry name" value="ABC_6TM_Tm287_like"/>
    <property type="match status" value="1"/>
</dbReference>
<keyword evidence="13" id="KW-1185">Reference proteome</keyword>
<sequence>MLKLVKYLKPYAALILIAVMLLGIQVVCDLSLPNYMSDIVNQGIQQGGIVNAVPQAIRQSEMNKLTLFMNANEKKEVLADYTLLDRSALSTDAYGRAVSQYPALAKEAVYQLNSIDNAENNRLNSVLGKAFVAVSLVDKLAAQAESGPMSLGGTTIPKGTDLYGLLQKLPASQLEPMRAQINQKIGVMTDSAITQSAVLSVKTEYQAIGMDTDKIQSGTITRTGLWMLLFALLSAACTVLVEMIGARVSAGFSMDLRRQVFTKVESFSSREFDRFSTSSLITRTTNDVTQIQTVVFMVIRMMIYAPLIGVGGAVMALQKSTSMSWMIAVAVIILVGIILTLFSFCLPKFELVQKLTDKLNLVTRESLSGMLVIRAFNTQKFEEKRFDGVNSDITKTNLFVNRAMATLMPALTLIMNGMSLLIVWVGGHQIAQSDMQVGDMMAFMQYAMQIFSAFIMISVLFIMLPRASVSARRIAEVIDTDLSVKDPERPEAFAASQKGTVEFKNVHFRYHGAERDALSDISFTALPGQTTAIIGSAGSGKTTLVNLIPRFYDVTEGKVLVDGIDVRKVSQHALRERIGYVPQKSSLFQGTVESNLKYADEHASGDTLQKAAEISQSMEFLASKPKGFETEIAQGGKNVSGGQRQRLSIARALVKKPEILIFDDSFSALDFKTDSLVRKALNSETGDSTVILIAQRISSIMGADQILVLEEGRIAGIGRHDELMETCETYREIALSQLSKEELA</sequence>
<dbReference type="PROSITE" id="PS00211">
    <property type="entry name" value="ABC_TRANSPORTER_1"/>
    <property type="match status" value="1"/>
</dbReference>
<name>A0A6N8HWV5_9FIRM</name>
<feature type="transmembrane region" description="Helical" evidence="9">
    <location>
        <begin position="225"/>
        <end position="248"/>
    </location>
</feature>
<organism evidence="12 13">
    <name type="scientific">Caproicibacter fermentans</name>
    <dbReference type="NCBI Taxonomy" id="2576756"/>
    <lineage>
        <taxon>Bacteria</taxon>
        <taxon>Bacillati</taxon>
        <taxon>Bacillota</taxon>
        <taxon>Clostridia</taxon>
        <taxon>Eubacteriales</taxon>
        <taxon>Acutalibacteraceae</taxon>
        <taxon>Caproicibacter</taxon>
    </lineage>
</organism>
<comment type="subcellular location">
    <subcellularLocation>
        <location evidence="1">Cell membrane</location>
        <topology evidence="1">Multi-pass membrane protein</topology>
    </subcellularLocation>
</comment>
<evidence type="ECO:0000259" key="11">
    <source>
        <dbReference type="PROSITE" id="PS50929"/>
    </source>
</evidence>
<dbReference type="InterPro" id="IPR039421">
    <property type="entry name" value="Type_1_exporter"/>
</dbReference>
<evidence type="ECO:0000313" key="13">
    <source>
        <dbReference type="Proteomes" id="UP000469440"/>
    </source>
</evidence>
<keyword evidence="4 9" id="KW-0812">Transmembrane</keyword>
<dbReference type="Proteomes" id="UP000469440">
    <property type="component" value="Unassembled WGS sequence"/>
</dbReference>
<dbReference type="EMBL" id="VWXL01000025">
    <property type="protein sequence ID" value="MVB10296.1"/>
    <property type="molecule type" value="Genomic_DNA"/>
</dbReference>
<keyword evidence="6 12" id="KW-0067">ATP-binding</keyword>
<dbReference type="SMART" id="SM00382">
    <property type="entry name" value="AAA"/>
    <property type="match status" value="1"/>
</dbReference>
<gene>
    <name evidence="12" type="primary">btuD_7</name>
    <name evidence="12" type="ORF">CAFE_09780</name>
</gene>
<dbReference type="Gene3D" id="3.40.50.300">
    <property type="entry name" value="P-loop containing nucleotide triphosphate hydrolases"/>
    <property type="match status" value="1"/>
</dbReference>
<accession>A0A6N8HWV5</accession>
<evidence type="ECO:0000256" key="4">
    <source>
        <dbReference type="ARBA" id="ARBA00022692"/>
    </source>
</evidence>
<evidence type="ECO:0000256" key="1">
    <source>
        <dbReference type="ARBA" id="ARBA00004651"/>
    </source>
</evidence>
<dbReference type="SUPFAM" id="SSF52540">
    <property type="entry name" value="P-loop containing nucleoside triphosphate hydrolases"/>
    <property type="match status" value="1"/>
</dbReference>
<evidence type="ECO:0000256" key="3">
    <source>
        <dbReference type="ARBA" id="ARBA00022475"/>
    </source>
</evidence>
<dbReference type="InterPro" id="IPR017871">
    <property type="entry name" value="ABC_transporter-like_CS"/>
</dbReference>
<feature type="transmembrane region" description="Helical" evidence="9">
    <location>
        <begin position="405"/>
        <end position="426"/>
    </location>
</feature>
<keyword evidence="8 9" id="KW-0472">Membrane</keyword>
<evidence type="ECO:0000256" key="6">
    <source>
        <dbReference type="ARBA" id="ARBA00022840"/>
    </source>
</evidence>
<dbReference type="InterPro" id="IPR036640">
    <property type="entry name" value="ABC1_TM_sf"/>
</dbReference>
<feature type="transmembrane region" description="Helical" evidence="9">
    <location>
        <begin position="323"/>
        <end position="346"/>
    </location>
</feature>
<dbReference type="InterPro" id="IPR011527">
    <property type="entry name" value="ABC1_TM_dom"/>
</dbReference>
<dbReference type="InterPro" id="IPR003439">
    <property type="entry name" value="ABC_transporter-like_ATP-bd"/>
</dbReference>
<dbReference type="PROSITE" id="PS50929">
    <property type="entry name" value="ABC_TM1F"/>
    <property type="match status" value="1"/>
</dbReference>
<dbReference type="InterPro" id="IPR003593">
    <property type="entry name" value="AAA+_ATPase"/>
</dbReference>
<evidence type="ECO:0000259" key="10">
    <source>
        <dbReference type="PROSITE" id="PS50893"/>
    </source>
</evidence>
<dbReference type="PANTHER" id="PTHR43394">
    <property type="entry name" value="ATP-DEPENDENT PERMEASE MDL1, MITOCHONDRIAL"/>
    <property type="match status" value="1"/>
</dbReference>
<comment type="caution">
    <text evidence="12">The sequence shown here is derived from an EMBL/GenBank/DDBJ whole genome shotgun (WGS) entry which is preliminary data.</text>
</comment>
<dbReference type="PROSITE" id="PS50893">
    <property type="entry name" value="ABC_TRANSPORTER_2"/>
    <property type="match status" value="1"/>
</dbReference>
<protein>
    <submittedName>
        <fullName evidence="12">Vitamin B12 import ATP-binding protein BtuD</fullName>
    </submittedName>
</protein>
<dbReference type="GO" id="GO:0005886">
    <property type="term" value="C:plasma membrane"/>
    <property type="evidence" value="ECO:0007669"/>
    <property type="project" value="UniProtKB-SubCell"/>
</dbReference>
<keyword evidence="7 9" id="KW-1133">Transmembrane helix</keyword>
<feature type="domain" description="ABC transmembrane type-1" evidence="11">
    <location>
        <begin position="185"/>
        <end position="466"/>
    </location>
</feature>
<dbReference type="PANTHER" id="PTHR43394:SF1">
    <property type="entry name" value="ATP-BINDING CASSETTE SUB-FAMILY B MEMBER 10, MITOCHONDRIAL"/>
    <property type="match status" value="1"/>
</dbReference>
<dbReference type="AlphaFoldDB" id="A0A6N8HWV5"/>
<evidence type="ECO:0000256" key="9">
    <source>
        <dbReference type="SAM" id="Phobius"/>
    </source>
</evidence>
<reference evidence="12 13" key="1">
    <citation type="submission" date="2019-09" db="EMBL/GenBank/DDBJ databases">
        <title>Genome sequence of Clostridium sp. EA1.</title>
        <authorList>
            <person name="Poehlein A."/>
            <person name="Bengelsdorf F.R."/>
            <person name="Daniel R."/>
        </authorList>
    </citation>
    <scope>NUCLEOTIDE SEQUENCE [LARGE SCALE GENOMIC DNA]</scope>
    <source>
        <strain evidence="12 13">EA1</strain>
    </source>
</reference>
<dbReference type="Pfam" id="PF00664">
    <property type="entry name" value="ABC_membrane"/>
    <property type="match status" value="1"/>
</dbReference>
<keyword evidence="5" id="KW-0547">Nucleotide-binding</keyword>
<feature type="transmembrane region" description="Helical" evidence="9">
    <location>
        <begin position="293"/>
        <end position="317"/>
    </location>
</feature>
<dbReference type="RefSeq" id="WP_330593859.1">
    <property type="nucleotide sequence ID" value="NZ_VWXL01000025.1"/>
</dbReference>
<feature type="transmembrane region" description="Helical" evidence="9">
    <location>
        <begin position="446"/>
        <end position="464"/>
    </location>
</feature>
<dbReference type="Gene3D" id="1.20.1560.10">
    <property type="entry name" value="ABC transporter type 1, transmembrane domain"/>
    <property type="match status" value="1"/>
</dbReference>
<dbReference type="GO" id="GO:0015421">
    <property type="term" value="F:ABC-type oligopeptide transporter activity"/>
    <property type="evidence" value="ECO:0007669"/>
    <property type="project" value="TreeGrafter"/>
</dbReference>
<evidence type="ECO:0000256" key="7">
    <source>
        <dbReference type="ARBA" id="ARBA00022989"/>
    </source>
</evidence>
<dbReference type="FunFam" id="3.40.50.300:FF:000854">
    <property type="entry name" value="Multidrug ABC transporter ATP-binding protein"/>
    <property type="match status" value="1"/>
</dbReference>
<evidence type="ECO:0000256" key="5">
    <source>
        <dbReference type="ARBA" id="ARBA00022741"/>
    </source>
</evidence>
<keyword evidence="2" id="KW-0813">Transport</keyword>
<evidence type="ECO:0000256" key="8">
    <source>
        <dbReference type="ARBA" id="ARBA00023136"/>
    </source>
</evidence>
<evidence type="ECO:0000256" key="2">
    <source>
        <dbReference type="ARBA" id="ARBA00022448"/>
    </source>
</evidence>